<keyword evidence="3" id="KW-1185">Reference proteome</keyword>
<name>A0A0D0DHS0_9AGAM</name>
<organism evidence="2 3">
    <name type="scientific">Paxillus rubicundulus Ve08.2h10</name>
    <dbReference type="NCBI Taxonomy" id="930991"/>
    <lineage>
        <taxon>Eukaryota</taxon>
        <taxon>Fungi</taxon>
        <taxon>Dikarya</taxon>
        <taxon>Basidiomycota</taxon>
        <taxon>Agaricomycotina</taxon>
        <taxon>Agaricomycetes</taxon>
        <taxon>Agaricomycetidae</taxon>
        <taxon>Boletales</taxon>
        <taxon>Paxilineae</taxon>
        <taxon>Paxillaceae</taxon>
        <taxon>Paxillus</taxon>
    </lineage>
</organism>
<reference evidence="2 3" key="1">
    <citation type="submission" date="2014-04" db="EMBL/GenBank/DDBJ databases">
        <authorList>
            <consortium name="DOE Joint Genome Institute"/>
            <person name="Kuo A."/>
            <person name="Kohler A."/>
            <person name="Jargeat P."/>
            <person name="Nagy L.G."/>
            <person name="Floudas D."/>
            <person name="Copeland A."/>
            <person name="Barry K.W."/>
            <person name="Cichocki N."/>
            <person name="Veneault-Fourrey C."/>
            <person name="LaButti K."/>
            <person name="Lindquist E.A."/>
            <person name="Lipzen A."/>
            <person name="Lundell T."/>
            <person name="Morin E."/>
            <person name="Murat C."/>
            <person name="Sun H."/>
            <person name="Tunlid A."/>
            <person name="Henrissat B."/>
            <person name="Grigoriev I.V."/>
            <person name="Hibbett D.S."/>
            <person name="Martin F."/>
            <person name="Nordberg H.P."/>
            <person name="Cantor M.N."/>
            <person name="Hua S.X."/>
        </authorList>
    </citation>
    <scope>NUCLEOTIDE SEQUENCE [LARGE SCALE GENOMIC DNA]</scope>
    <source>
        <strain evidence="2 3">Ve08.2h10</strain>
    </source>
</reference>
<proteinExistence type="predicted"/>
<sequence length="139" mass="15481">MFHGVRPRISTSLLNTTRHWYVPVLTTRAAHPPPKRPTRHAYTYTNVQHVTSRLTCAPTRCTHGTQTHIHNVSPYRGQISQPPPWRQPPILSGTPTTQTANVRPTTSSCISSNVPVLARESEGCTLIPTFSLERAPPSR</sequence>
<accession>A0A0D0DHS0</accession>
<dbReference type="Proteomes" id="UP000054538">
    <property type="component" value="Unassembled WGS sequence"/>
</dbReference>
<feature type="compositionally biased region" description="Polar residues" evidence="1">
    <location>
        <begin position="93"/>
        <end position="106"/>
    </location>
</feature>
<evidence type="ECO:0000313" key="2">
    <source>
        <dbReference type="EMBL" id="KIK97837.1"/>
    </source>
</evidence>
<dbReference type="HOGENOM" id="CLU_1845752_0_0_1"/>
<dbReference type="EMBL" id="KN824918">
    <property type="protein sequence ID" value="KIK97837.1"/>
    <property type="molecule type" value="Genomic_DNA"/>
</dbReference>
<feature type="region of interest" description="Disordered" evidence="1">
    <location>
        <begin position="72"/>
        <end position="106"/>
    </location>
</feature>
<dbReference type="InParanoid" id="A0A0D0DHS0"/>
<evidence type="ECO:0000313" key="3">
    <source>
        <dbReference type="Proteomes" id="UP000054538"/>
    </source>
</evidence>
<gene>
    <name evidence="2" type="ORF">PAXRUDRAFT_824508</name>
</gene>
<protein>
    <submittedName>
        <fullName evidence="2">Uncharacterized protein</fullName>
    </submittedName>
</protein>
<dbReference type="AlphaFoldDB" id="A0A0D0DHS0"/>
<reference evidence="3" key="2">
    <citation type="submission" date="2015-01" db="EMBL/GenBank/DDBJ databases">
        <title>Evolutionary Origins and Diversification of the Mycorrhizal Mutualists.</title>
        <authorList>
            <consortium name="DOE Joint Genome Institute"/>
            <consortium name="Mycorrhizal Genomics Consortium"/>
            <person name="Kohler A."/>
            <person name="Kuo A."/>
            <person name="Nagy L.G."/>
            <person name="Floudas D."/>
            <person name="Copeland A."/>
            <person name="Barry K.W."/>
            <person name="Cichocki N."/>
            <person name="Veneault-Fourrey C."/>
            <person name="LaButti K."/>
            <person name="Lindquist E.A."/>
            <person name="Lipzen A."/>
            <person name="Lundell T."/>
            <person name="Morin E."/>
            <person name="Murat C."/>
            <person name="Riley R."/>
            <person name="Ohm R."/>
            <person name="Sun H."/>
            <person name="Tunlid A."/>
            <person name="Henrissat B."/>
            <person name="Grigoriev I.V."/>
            <person name="Hibbett D.S."/>
            <person name="Martin F."/>
        </authorList>
    </citation>
    <scope>NUCLEOTIDE SEQUENCE [LARGE SCALE GENOMIC DNA]</scope>
    <source>
        <strain evidence="3">Ve08.2h10</strain>
    </source>
</reference>
<evidence type="ECO:0000256" key="1">
    <source>
        <dbReference type="SAM" id="MobiDB-lite"/>
    </source>
</evidence>